<feature type="compositionally biased region" description="Polar residues" evidence="1">
    <location>
        <begin position="279"/>
        <end position="288"/>
    </location>
</feature>
<reference evidence="2 3" key="1">
    <citation type="journal article" date="2018" name="Nat. Ecol. Evol.">
        <title>Pezizomycetes genomes reveal the molecular basis of ectomycorrhizal truffle lifestyle.</title>
        <authorList>
            <person name="Murat C."/>
            <person name="Payen T."/>
            <person name="Noel B."/>
            <person name="Kuo A."/>
            <person name="Morin E."/>
            <person name="Chen J."/>
            <person name="Kohler A."/>
            <person name="Krizsan K."/>
            <person name="Balestrini R."/>
            <person name="Da Silva C."/>
            <person name="Montanini B."/>
            <person name="Hainaut M."/>
            <person name="Levati E."/>
            <person name="Barry K.W."/>
            <person name="Belfiori B."/>
            <person name="Cichocki N."/>
            <person name="Clum A."/>
            <person name="Dockter R.B."/>
            <person name="Fauchery L."/>
            <person name="Guy J."/>
            <person name="Iotti M."/>
            <person name="Le Tacon F."/>
            <person name="Lindquist E.A."/>
            <person name="Lipzen A."/>
            <person name="Malagnac F."/>
            <person name="Mello A."/>
            <person name="Molinier V."/>
            <person name="Miyauchi S."/>
            <person name="Poulain J."/>
            <person name="Riccioni C."/>
            <person name="Rubini A."/>
            <person name="Sitrit Y."/>
            <person name="Splivallo R."/>
            <person name="Traeger S."/>
            <person name="Wang M."/>
            <person name="Zifcakova L."/>
            <person name="Wipf D."/>
            <person name="Zambonelli A."/>
            <person name="Paolocci F."/>
            <person name="Nowrousian M."/>
            <person name="Ottonello S."/>
            <person name="Baldrian P."/>
            <person name="Spatafora J.W."/>
            <person name="Henrissat B."/>
            <person name="Nagy L.G."/>
            <person name="Aury J.M."/>
            <person name="Wincker P."/>
            <person name="Grigoriev I.V."/>
            <person name="Bonfante P."/>
            <person name="Martin F.M."/>
        </authorList>
    </citation>
    <scope>NUCLEOTIDE SEQUENCE [LARGE SCALE GENOMIC DNA]</scope>
    <source>
        <strain evidence="2 3">RN42</strain>
    </source>
</reference>
<dbReference type="EMBL" id="ML119857">
    <property type="protein sequence ID" value="RPA72548.1"/>
    <property type="molecule type" value="Genomic_DNA"/>
</dbReference>
<evidence type="ECO:0000256" key="1">
    <source>
        <dbReference type="SAM" id="MobiDB-lite"/>
    </source>
</evidence>
<feature type="region of interest" description="Disordered" evidence="1">
    <location>
        <begin position="198"/>
        <end position="288"/>
    </location>
</feature>
<keyword evidence="3" id="KW-1185">Reference proteome</keyword>
<dbReference type="Proteomes" id="UP000275078">
    <property type="component" value="Unassembled WGS sequence"/>
</dbReference>
<organism evidence="2 3">
    <name type="scientific">Ascobolus immersus RN42</name>
    <dbReference type="NCBI Taxonomy" id="1160509"/>
    <lineage>
        <taxon>Eukaryota</taxon>
        <taxon>Fungi</taxon>
        <taxon>Dikarya</taxon>
        <taxon>Ascomycota</taxon>
        <taxon>Pezizomycotina</taxon>
        <taxon>Pezizomycetes</taxon>
        <taxon>Pezizales</taxon>
        <taxon>Ascobolaceae</taxon>
        <taxon>Ascobolus</taxon>
    </lineage>
</organism>
<dbReference type="AlphaFoldDB" id="A0A3N4HIQ6"/>
<proteinExistence type="predicted"/>
<name>A0A3N4HIQ6_ASCIM</name>
<protein>
    <submittedName>
        <fullName evidence="2">Uncharacterized protein</fullName>
    </submittedName>
</protein>
<feature type="region of interest" description="Disordered" evidence="1">
    <location>
        <begin position="1"/>
        <end position="22"/>
    </location>
</feature>
<sequence>MASLAATGNKRIPTGYTQSRSSGHYQDVCVYSTHGLRLGELSNKFLRFQVGNGINWGIVHSVEKHHKELHAELGINTANIDWSIMEYIRRGEIIKTKPMKSKLTNEEYIDQVFFRGLYHNLNLSEEELAKQCIKKRLTCKQQKKKEKALKMCFSNHTNPSDQQYWSIINIFVVDIRVDYENEASFPLLNITKTNEISMAKTKPTDQRRSPRRTRSTRTEPHQELKSHRISKIRRLNAALAVAPTNPGPTNPAPINPAHSTPTNPAHSTPTHPALPESAQPASSAATSLNPDATKVALAAPVEAPALPDSSDKSLHKVGGQATIQLSVPEAGPKPLPELIPLTVDKTPYYCQELYMAERANEGLDDHFRVQFFPGYEIPSCHPLALCREVLAALPQKFLGIWRVSDAEFPIPSGMTGKGGGLFHQSLDLNEQPEEARDLLRHVAKSFSIVLALCKYLELNGQEMVEVTGGKPITILYVTPAFYTPEPWDVWEEVNEDPASYFPKCGPFFSTRYNPGSEKDVDNFKRVLKAQEDRLDREIAIKKAGERRVKAGRGRPLGALGDRLNR</sequence>
<evidence type="ECO:0000313" key="3">
    <source>
        <dbReference type="Proteomes" id="UP000275078"/>
    </source>
</evidence>
<feature type="compositionally biased region" description="Pro residues" evidence="1">
    <location>
        <begin position="245"/>
        <end position="254"/>
    </location>
</feature>
<evidence type="ECO:0000313" key="2">
    <source>
        <dbReference type="EMBL" id="RPA72548.1"/>
    </source>
</evidence>
<gene>
    <name evidence="2" type="ORF">BJ508DRAFT_334941</name>
</gene>
<accession>A0A3N4HIQ6</accession>
<feature type="compositionally biased region" description="Basic and acidic residues" evidence="1">
    <location>
        <begin position="216"/>
        <end position="226"/>
    </location>
</feature>
<feature type="compositionally biased region" description="Polar residues" evidence="1">
    <location>
        <begin position="258"/>
        <end position="270"/>
    </location>
</feature>